<dbReference type="AlphaFoldDB" id="A0A1H0VEJ4"/>
<keyword evidence="1 3" id="KW-0378">Hydrolase</keyword>
<feature type="transmembrane region" description="Helical" evidence="2">
    <location>
        <begin position="6"/>
        <end position="27"/>
    </location>
</feature>
<dbReference type="SUPFAM" id="SSF48208">
    <property type="entry name" value="Six-hairpin glycosidases"/>
    <property type="match status" value="1"/>
</dbReference>
<dbReference type="PANTHER" id="PTHR33886">
    <property type="entry name" value="UNSATURATED RHAMNOGALACTURONAN HYDROLASE (EUROFUNG)"/>
    <property type="match status" value="1"/>
</dbReference>
<evidence type="ECO:0000313" key="3">
    <source>
        <dbReference type="EMBL" id="SDP76887.1"/>
    </source>
</evidence>
<dbReference type="InterPro" id="IPR052043">
    <property type="entry name" value="PolySaccharide_Degr_Enz"/>
</dbReference>
<organism evidence="3 4">
    <name type="scientific">Litchfieldia salsa</name>
    <dbReference type="NCBI Taxonomy" id="930152"/>
    <lineage>
        <taxon>Bacteria</taxon>
        <taxon>Bacillati</taxon>
        <taxon>Bacillota</taxon>
        <taxon>Bacilli</taxon>
        <taxon>Bacillales</taxon>
        <taxon>Bacillaceae</taxon>
        <taxon>Litchfieldia</taxon>
    </lineage>
</organism>
<reference evidence="4" key="1">
    <citation type="submission" date="2016-10" db="EMBL/GenBank/DDBJ databases">
        <authorList>
            <person name="Varghese N."/>
            <person name="Submissions S."/>
        </authorList>
    </citation>
    <scope>NUCLEOTIDE SEQUENCE [LARGE SCALE GENOMIC DNA]</scope>
    <source>
        <strain evidence="4">IBRC-M10078</strain>
    </source>
</reference>
<dbReference type="InterPro" id="IPR010905">
    <property type="entry name" value="Glyco_hydro_88"/>
</dbReference>
<accession>A0A1H0VEJ4</accession>
<keyword evidence="2" id="KW-1133">Transmembrane helix</keyword>
<dbReference type="InterPro" id="IPR008928">
    <property type="entry name" value="6-hairpin_glycosidase_sf"/>
</dbReference>
<dbReference type="STRING" id="930152.SAMN05216565_106240"/>
<keyword evidence="4" id="KW-1185">Reference proteome</keyword>
<evidence type="ECO:0000256" key="1">
    <source>
        <dbReference type="ARBA" id="ARBA00022801"/>
    </source>
</evidence>
<dbReference type="GO" id="GO:0016787">
    <property type="term" value="F:hydrolase activity"/>
    <property type="evidence" value="ECO:0007669"/>
    <property type="project" value="UniProtKB-KW"/>
</dbReference>
<dbReference type="GO" id="GO:0005975">
    <property type="term" value="P:carbohydrate metabolic process"/>
    <property type="evidence" value="ECO:0007669"/>
    <property type="project" value="InterPro"/>
</dbReference>
<gene>
    <name evidence="3" type="ORF">SAMN05216565_106240</name>
</gene>
<proteinExistence type="predicted"/>
<dbReference type="Proteomes" id="UP000199159">
    <property type="component" value="Unassembled WGS sequence"/>
</dbReference>
<dbReference type="OrthoDB" id="9807186at2"/>
<dbReference type="EMBL" id="FNJU01000006">
    <property type="protein sequence ID" value="SDP76887.1"/>
    <property type="molecule type" value="Genomic_DNA"/>
</dbReference>
<evidence type="ECO:0000256" key="2">
    <source>
        <dbReference type="SAM" id="Phobius"/>
    </source>
</evidence>
<keyword evidence="2" id="KW-0472">Membrane</keyword>
<dbReference type="Pfam" id="PF07470">
    <property type="entry name" value="Glyco_hydro_88"/>
    <property type="match status" value="1"/>
</dbReference>
<protein>
    <submittedName>
        <fullName evidence="3">Unsaturated rhamnogalacturonyl hydrolase</fullName>
    </submittedName>
</protein>
<dbReference type="Gene3D" id="1.50.10.10">
    <property type="match status" value="1"/>
</dbReference>
<evidence type="ECO:0000313" key="4">
    <source>
        <dbReference type="Proteomes" id="UP000199159"/>
    </source>
</evidence>
<keyword evidence="2" id="KW-0812">Transmembrane</keyword>
<dbReference type="InterPro" id="IPR012341">
    <property type="entry name" value="6hp_glycosidase-like_sf"/>
</dbReference>
<sequence>MILFELLLYLILFMVLLVGYIDIFPLVNDWVQRIKIGRFKDKILWNHKISNMGIRWLLKTPKIRITDNTRLIAIDILKRNYSSRAIQDWQEAALLLGLTETFRLKNDGEIKKEILEYINLKFDRNGHWLNKPKHVDAAILAYAVMKIDFIDTEKYKCAFDATWKMIKDHIGEDGTVEYRKFMKSYRYVDTIGFVCPFLITYGVRFNKEECIELGIRQIKEYVKYGMLKEHFIPSHVYKIDNNVPLGLYGWGRGLGWFAIGLIDSWSELPLGHKYKDDLEEIIIKFAKASVSFQQQNGSWNWTVTREETRSDSSTTATLCWFLLNAARINVITDDCLESTDKALNYLMSVTRKSGAVDFSQGDTKDIGVYSSLFNILPFTQGFSIRTINYYIINILKKEENQKRVS</sequence>
<name>A0A1H0VEJ4_9BACI</name>
<dbReference type="PANTHER" id="PTHR33886:SF8">
    <property type="entry name" value="UNSATURATED RHAMNOGALACTURONAN HYDROLASE (EUROFUNG)"/>
    <property type="match status" value="1"/>
</dbReference>